<feature type="region of interest" description="Disordered" evidence="1">
    <location>
        <begin position="705"/>
        <end position="742"/>
    </location>
</feature>
<dbReference type="CDD" id="cd00063">
    <property type="entry name" value="FN3"/>
    <property type="match status" value="1"/>
</dbReference>
<dbReference type="PROSITE" id="PS50853">
    <property type="entry name" value="FN3"/>
    <property type="match status" value="1"/>
</dbReference>
<evidence type="ECO:0000313" key="4">
    <source>
        <dbReference type="Proteomes" id="UP000190423"/>
    </source>
</evidence>
<feature type="domain" description="Fibronectin type-III" evidence="2">
    <location>
        <begin position="132"/>
        <end position="239"/>
    </location>
</feature>
<accession>A0A1T4JJ42</accession>
<dbReference type="PROSITE" id="PS51257">
    <property type="entry name" value="PROKAR_LIPOPROTEIN"/>
    <property type="match status" value="1"/>
</dbReference>
<dbReference type="RefSeq" id="WP_078932326.1">
    <property type="nucleotide sequence ID" value="NZ_FUWG01000003.1"/>
</dbReference>
<gene>
    <name evidence="3" type="ORF">SAMN02745149_00397</name>
</gene>
<dbReference type="InterPro" id="IPR003961">
    <property type="entry name" value="FN3_dom"/>
</dbReference>
<dbReference type="Gene3D" id="2.60.40.10">
    <property type="entry name" value="Immunoglobulins"/>
    <property type="match status" value="2"/>
</dbReference>
<protein>
    <recommendedName>
        <fullName evidence="2">Fibronectin type-III domain-containing protein</fullName>
    </recommendedName>
</protein>
<proteinExistence type="predicted"/>
<name>A0A1T4JJ42_TREPO</name>
<dbReference type="GeneID" id="78315717"/>
<dbReference type="STRING" id="261392.SAMN02745149_00397"/>
<sequence>MKAGRFIIVFSTFFLLFSSCEQELLDSPSFNTRGSYSTGQIAPPANVSATQGGYRSVTLSWEPSKAARQYFIYSSSSSTGTFTKFAETSDASAFFTYKEDSGVLKYYRVTAVDYYGTESAFSALCYGSTLSAPVITKIAKDSSGTAVTVYWYGGANCFESTYLNSLCYEILLFDVDGTTVLKEVVADGTESSCTFTNLVANKQYYFQVKAYIKSNQDESHTEMSDKVNESTAHRLIPDAPAELTVSKGVSQDGILLSWKLPSSVDVKSGADYIPHPVYFKVLRKELSEPDEAYKPISTYIGVVKGKDSNLEKKLEASEYRINCAEGTAFTVDSEGTEIATDIITVTKPGDAEEQTNQYYPEYISGSTITFKDKTEVKIGKQYTYAVQSYTDDNGSKLMTSSDSIAVDSGWLITNPSLKMMSEPHYADDAKTEISEVTVSFTADFEDFGLTGTYKYVLYESFYKMDFKTDEQIGSKSELKEICAFDSINDILGYTKTYATEENYYYYYMYELKICSSADRSLVYNSVKAPGSVLVVKDASKQPVIENFKAEGGYTEYFKLSWSYNEMYAYTLKWKNTDKNELVTDENTLDLLADDENMTITEDNGKKTAVYIHPAKNGDRREYTLTAYNGMTDTETASEVKTLKIPDLSFSSVSYDKIEVSWDKDDVSNGTYTVTAHYDDEPENNLVTSVPTITKSDSRITCTIDKPYGYDDPEKSGRPITLSVSTASFTSGNEPSDEKEKKDKTAVANITVCTLGPALTGTVIEESDKDSILVQWNEVQGASGYKIYRTKYASNGTGDWTPEKVDVYYKDAGTSGEFRISEGEGTIGKKTTCTSTAGVYTLRDAYADSYDDTNPYSVNQSQIAWGLPYSYTVIPVLSENDFSGGDIIDAKFVLFSKDSKGAYTGGDGIGAFADKVKGSAFGYGLNLNASKASDTKNVSIIWTEPYGSADKVPYLYRRSYNDNNPVWSKVPVELYDVSNNNWIEFHVNEDDSDRCNPFDYLVSYDPQTVSSVHNSFIKEIERNENLDENGERACKGYAFTLPGITAKTGTGYSEEVYWEAYDYSKRAQGPESYEIFMRNDNKKDDWVKICTLKAGNNSQNATLNAETVNKEIYDIDLDFTGLSFTVQPSGIASGNASNTNGLLKVLRDAKHYYKIEAVRKVGGTTDIRASYGDDKSVYAYRQITDEELVKSVSLIMADAFNSTSENTTTYGSKGSLWWSGEYVSWSTPIRYALKYKISDYLHKWKNLPLLNESVPAYFVLSDSTDEDRGKAADKKPSFFCYKENKSFDKSKLIPITVTGTIDLKSYSGIYKFALSDSEFNVEIWRDNERTFSKYVTGDELKYWSPMKIAGNGYNGDNSSYGWWED</sequence>
<feature type="compositionally biased region" description="Basic and acidic residues" evidence="1">
    <location>
        <begin position="707"/>
        <end position="716"/>
    </location>
</feature>
<dbReference type="SMART" id="SM00060">
    <property type="entry name" value="FN3"/>
    <property type="match status" value="3"/>
</dbReference>
<reference evidence="3 4" key="1">
    <citation type="submission" date="2017-02" db="EMBL/GenBank/DDBJ databases">
        <authorList>
            <person name="Peterson S.W."/>
        </authorList>
    </citation>
    <scope>NUCLEOTIDE SEQUENCE [LARGE SCALE GENOMIC DNA]</scope>
    <source>
        <strain evidence="3 4">ATCC BAA-908</strain>
    </source>
</reference>
<dbReference type="SUPFAM" id="SSF49265">
    <property type="entry name" value="Fibronectin type III"/>
    <property type="match status" value="1"/>
</dbReference>
<evidence type="ECO:0000259" key="2">
    <source>
        <dbReference type="PROSITE" id="PS50853"/>
    </source>
</evidence>
<evidence type="ECO:0000256" key="1">
    <source>
        <dbReference type="SAM" id="MobiDB-lite"/>
    </source>
</evidence>
<dbReference type="Proteomes" id="UP000190423">
    <property type="component" value="Unassembled WGS sequence"/>
</dbReference>
<feature type="compositionally biased region" description="Polar residues" evidence="1">
    <location>
        <begin position="721"/>
        <end position="733"/>
    </location>
</feature>
<organism evidence="3 4">
    <name type="scientific">Treponema porcinum</name>
    <dbReference type="NCBI Taxonomy" id="261392"/>
    <lineage>
        <taxon>Bacteria</taxon>
        <taxon>Pseudomonadati</taxon>
        <taxon>Spirochaetota</taxon>
        <taxon>Spirochaetia</taxon>
        <taxon>Spirochaetales</taxon>
        <taxon>Treponemataceae</taxon>
        <taxon>Treponema</taxon>
    </lineage>
</organism>
<keyword evidence="4" id="KW-1185">Reference proteome</keyword>
<dbReference type="InterPro" id="IPR013783">
    <property type="entry name" value="Ig-like_fold"/>
</dbReference>
<evidence type="ECO:0000313" key="3">
    <source>
        <dbReference type="EMBL" id="SJZ30171.1"/>
    </source>
</evidence>
<dbReference type="EMBL" id="FUWG01000003">
    <property type="protein sequence ID" value="SJZ30171.1"/>
    <property type="molecule type" value="Genomic_DNA"/>
</dbReference>
<dbReference type="InterPro" id="IPR036116">
    <property type="entry name" value="FN3_sf"/>
</dbReference>
<dbReference type="OrthoDB" id="357607at2"/>